<dbReference type="PROSITE" id="PS51257">
    <property type="entry name" value="PROKAR_LIPOPROTEIN"/>
    <property type="match status" value="1"/>
</dbReference>
<evidence type="ECO:0000313" key="1">
    <source>
        <dbReference type="EMBL" id="AUD05366.1"/>
    </source>
</evidence>
<keyword evidence="2" id="KW-1185">Reference proteome</keyword>
<dbReference type="EMBL" id="CP025096">
    <property type="protein sequence ID" value="AUD05366.1"/>
    <property type="molecule type" value="Genomic_DNA"/>
</dbReference>
<dbReference type="KEGG" id="spir:CWM47_28040"/>
<name>A0A2K8Z649_9BACT</name>
<dbReference type="Proteomes" id="UP000232883">
    <property type="component" value="Chromosome"/>
</dbReference>
<evidence type="ECO:0008006" key="3">
    <source>
        <dbReference type="Google" id="ProtNLM"/>
    </source>
</evidence>
<sequence>MKRFGWCYLFFTLTLFGCNQPALQVLRTSRKLTSSLGETWVKTIRTRSRSNQVHIIGRTGHHWWLPADSIWGYRTQDNKSFRLKDGTSYEVRQQGPLMVYLTQAWGTTSGDYHYFSLTPTSTIYNLNRRTCRQVFSQDDCMMELLNQLTNEQLLTTDSHGSYGLVNSYRFCQSEKK</sequence>
<reference evidence="1 2" key="1">
    <citation type="submission" date="2017-11" db="EMBL/GenBank/DDBJ databases">
        <title>Taxonomic description and genome sequences of Spirosoma HA7 sp. nov., isolated from pollen microhabitat of Corylus avellana.</title>
        <authorList>
            <person name="Ambika Manirajan B."/>
            <person name="Suarez C."/>
            <person name="Ratering S."/>
            <person name="Geissler-Plaum R."/>
            <person name="Cardinale M."/>
            <person name="Sylvia S."/>
        </authorList>
    </citation>
    <scope>NUCLEOTIDE SEQUENCE [LARGE SCALE GENOMIC DNA]</scope>
    <source>
        <strain evidence="1 2">HA7</strain>
    </source>
</reference>
<organism evidence="1 2">
    <name type="scientific">Spirosoma pollinicola</name>
    <dbReference type="NCBI Taxonomy" id="2057025"/>
    <lineage>
        <taxon>Bacteria</taxon>
        <taxon>Pseudomonadati</taxon>
        <taxon>Bacteroidota</taxon>
        <taxon>Cytophagia</taxon>
        <taxon>Cytophagales</taxon>
        <taxon>Cytophagaceae</taxon>
        <taxon>Spirosoma</taxon>
    </lineage>
</organism>
<protein>
    <recommendedName>
        <fullName evidence="3">Lipoprotein</fullName>
    </recommendedName>
</protein>
<evidence type="ECO:0000313" key="2">
    <source>
        <dbReference type="Proteomes" id="UP000232883"/>
    </source>
</evidence>
<proteinExistence type="predicted"/>
<accession>A0A2K8Z649</accession>
<dbReference type="AlphaFoldDB" id="A0A2K8Z649"/>
<gene>
    <name evidence="1" type="ORF">CWM47_28040</name>
</gene>